<dbReference type="EC" id="4.4.1.17" evidence="10"/>
<reference evidence="12 13" key="1">
    <citation type="journal article" date="2018" name="Mycol. Prog.">
        <title>Coniella lustricola, a new species from submerged detritus.</title>
        <authorList>
            <person name="Raudabaugh D.B."/>
            <person name="Iturriaga T."/>
            <person name="Carver A."/>
            <person name="Mondo S."/>
            <person name="Pangilinan J."/>
            <person name="Lipzen A."/>
            <person name="He G."/>
            <person name="Amirebrahimi M."/>
            <person name="Grigoriev I.V."/>
            <person name="Miller A.N."/>
        </authorList>
    </citation>
    <scope>NUCLEOTIDE SEQUENCE [LARGE SCALE GENOMIC DNA]</scope>
    <source>
        <strain evidence="12 13">B22-T-1</strain>
    </source>
</reference>
<organism evidence="12 13">
    <name type="scientific">Coniella lustricola</name>
    <dbReference type="NCBI Taxonomy" id="2025994"/>
    <lineage>
        <taxon>Eukaryota</taxon>
        <taxon>Fungi</taxon>
        <taxon>Dikarya</taxon>
        <taxon>Ascomycota</taxon>
        <taxon>Pezizomycotina</taxon>
        <taxon>Sordariomycetes</taxon>
        <taxon>Sordariomycetidae</taxon>
        <taxon>Diaporthales</taxon>
        <taxon>Schizoparmaceae</taxon>
        <taxon>Coniella</taxon>
    </lineage>
</organism>
<evidence type="ECO:0000256" key="8">
    <source>
        <dbReference type="ARBA" id="ARBA00023136"/>
    </source>
</evidence>
<proteinExistence type="inferred from homology"/>
<evidence type="ECO:0000256" key="7">
    <source>
        <dbReference type="ARBA" id="ARBA00023128"/>
    </source>
</evidence>
<comment type="catalytic activity">
    <reaction evidence="10">
        <text>holo-[cytochrome c] = apo-[cytochrome c] + heme b</text>
        <dbReference type="Rhea" id="RHEA:22648"/>
        <dbReference type="Rhea" id="RHEA-COMP:10725"/>
        <dbReference type="Rhea" id="RHEA-COMP:10726"/>
        <dbReference type="ChEBI" id="CHEBI:29950"/>
        <dbReference type="ChEBI" id="CHEBI:60344"/>
        <dbReference type="ChEBI" id="CHEBI:83739"/>
        <dbReference type="EC" id="4.4.1.17"/>
    </reaction>
</comment>
<keyword evidence="8 10" id="KW-0472">Membrane</keyword>
<evidence type="ECO:0000256" key="5">
    <source>
        <dbReference type="ARBA" id="ARBA00022792"/>
    </source>
</evidence>
<dbReference type="InParanoid" id="A0A2T3ACQ9"/>
<evidence type="ECO:0000256" key="2">
    <source>
        <dbReference type="ARBA" id="ARBA00007255"/>
    </source>
</evidence>
<comment type="subcellular location">
    <subcellularLocation>
        <location evidence="1 10">Mitochondrion inner membrane</location>
    </subcellularLocation>
</comment>
<dbReference type="AlphaFoldDB" id="A0A2T3ACQ9"/>
<evidence type="ECO:0000256" key="3">
    <source>
        <dbReference type="ARBA" id="ARBA00022617"/>
    </source>
</evidence>
<evidence type="ECO:0000256" key="1">
    <source>
        <dbReference type="ARBA" id="ARBA00004273"/>
    </source>
</evidence>
<feature type="region of interest" description="Disordered" evidence="11">
    <location>
        <begin position="1"/>
        <end position="22"/>
    </location>
</feature>
<evidence type="ECO:0000256" key="6">
    <source>
        <dbReference type="ARBA" id="ARBA00023004"/>
    </source>
</evidence>
<dbReference type="PANTHER" id="PTHR12743:SF0">
    <property type="entry name" value="HOLOCYTOCHROME C-TYPE SYNTHASE"/>
    <property type="match status" value="1"/>
</dbReference>
<comment type="function">
    <text evidence="10">Lyase that catalyzes the covalent linking of the heme group to the cytochrome C apoprotein to produce the mature functional cytochrome.</text>
</comment>
<evidence type="ECO:0000256" key="11">
    <source>
        <dbReference type="SAM" id="MobiDB-lite"/>
    </source>
</evidence>
<dbReference type="GO" id="GO:0005743">
    <property type="term" value="C:mitochondrial inner membrane"/>
    <property type="evidence" value="ECO:0007669"/>
    <property type="project" value="UniProtKB-SubCell"/>
</dbReference>
<evidence type="ECO:0000256" key="10">
    <source>
        <dbReference type="RuleBase" id="RU363130"/>
    </source>
</evidence>
<dbReference type="STRING" id="2025994.A0A2T3ACQ9"/>
<feature type="compositionally biased region" description="Polar residues" evidence="11">
    <location>
        <begin position="89"/>
        <end position="107"/>
    </location>
</feature>
<feature type="region of interest" description="Disordered" evidence="11">
    <location>
        <begin position="47"/>
        <end position="115"/>
    </location>
</feature>
<evidence type="ECO:0000256" key="9">
    <source>
        <dbReference type="ARBA" id="ARBA00023239"/>
    </source>
</evidence>
<keyword evidence="13" id="KW-1185">Reference proteome</keyword>
<keyword evidence="6 10" id="KW-0408">Iron</keyword>
<dbReference type="PROSITE" id="PS00822">
    <property type="entry name" value="CYTO_HEME_LYASE_2"/>
    <property type="match status" value="1"/>
</dbReference>
<dbReference type="GO" id="GO:0004408">
    <property type="term" value="F:holocytochrome-c synthase activity"/>
    <property type="evidence" value="ECO:0007669"/>
    <property type="project" value="UniProtKB-EC"/>
</dbReference>
<feature type="region of interest" description="Disordered" evidence="11">
    <location>
        <begin position="131"/>
        <end position="154"/>
    </location>
</feature>
<keyword evidence="9 10" id="KW-0456">Lyase</keyword>
<protein>
    <recommendedName>
        <fullName evidence="10">Holocytochrome c-type synthase</fullName>
        <ecNumber evidence="10">4.4.1.17</ecNumber>
    </recommendedName>
</protein>
<keyword evidence="4 10" id="KW-0479">Metal-binding</keyword>
<dbReference type="Pfam" id="PF01265">
    <property type="entry name" value="Cyto_heme_lyase"/>
    <property type="match status" value="1"/>
</dbReference>
<gene>
    <name evidence="12" type="ORF">BD289DRAFT_459845</name>
</gene>
<keyword evidence="7 10" id="KW-0496">Mitochondrion</keyword>
<dbReference type="EMBL" id="KZ678411">
    <property type="protein sequence ID" value="PSR92042.1"/>
    <property type="molecule type" value="Genomic_DNA"/>
</dbReference>
<dbReference type="OrthoDB" id="4243at2759"/>
<keyword evidence="5 10" id="KW-0999">Mitochondrion inner membrane</keyword>
<feature type="compositionally biased region" description="Polar residues" evidence="11">
    <location>
        <begin position="54"/>
        <end position="78"/>
    </location>
</feature>
<dbReference type="GO" id="GO:0046872">
    <property type="term" value="F:metal ion binding"/>
    <property type="evidence" value="ECO:0007669"/>
    <property type="project" value="UniProtKB-KW"/>
</dbReference>
<dbReference type="FunCoup" id="A0A2T3ACQ9">
    <property type="interactions" value="44"/>
</dbReference>
<comment type="similarity">
    <text evidence="2 10">Belongs to the cytochrome c-type heme lyase family.</text>
</comment>
<name>A0A2T3ACQ9_9PEZI</name>
<evidence type="ECO:0000313" key="12">
    <source>
        <dbReference type="EMBL" id="PSR92042.1"/>
    </source>
</evidence>
<sequence length="300" mass="32582">MVATRDADVTTGADAADKCPVDHKSREVWLAQARAAQEAQAAVTTAAATATTASSRPQKINSQPTQQIQEKAPTQNAASGWGWRIPFFGSSSSSTTDQPTGQQTTSPHDAGQLKSGLGTDRVISTIPRSTADGATSAACPVNHETETGADPSTGNWVYPSEKMFFDAMKRKGHDTRAADMKTVVPIHNAVNERAWAEIKQWEKPYEATSCPGGPRLYSFTGLSNKMSPKARFNTLLGYTAPFDRHDWVIDRCGTQVEYVIDFYPGKNDKAGRPSFYLDVRPKLNSWEAIKTRASRALGVV</sequence>
<dbReference type="Proteomes" id="UP000241462">
    <property type="component" value="Unassembled WGS sequence"/>
</dbReference>
<accession>A0A2T3ACQ9</accession>
<dbReference type="InterPro" id="IPR000511">
    <property type="entry name" value="Holocyt_c/c1_synthase"/>
</dbReference>
<keyword evidence="3 10" id="KW-0349">Heme</keyword>
<evidence type="ECO:0000256" key="4">
    <source>
        <dbReference type="ARBA" id="ARBA00022723"/>
    </source>
</evidence>
<dbReference type="PANTHER" id="PTHR12743">
    <property type="entry name" value="CYTOCHROME C1 HEME LYASE"/>
    <property type="match status" value="1"/>
</dbReference>
<evidence type="ECO:0000313" key="13">
    <source>
        <dbReference type="Proteomes" id="UP000241462"/>
    </source>
</evidence>